<dbReference type="RefSeq" id="WP_110887632.1">
    <property type="nucleotide sequence ID" value="NZ_QJSX01000012.1"/>
</dbReference>
<feature type="binding site" evidence="2">
    <location>
        <position position="82"/>
    </location>
    <ligand>
        <name>glutathione</name>
        <dbReference type="ChEBI" id="CHEBI:57925"/>
    </ligand>
</feature>
<feature type="site" description="Lowers pKa of active site Cys" evidence="3">
    <location>
        <position position="239"/>
    </location>
</feature>
<dbReference type="SUPFAM" id="SSF47616">
    <property type="entry name" value="GST C-terminal domain-like"/>
    <property type="match status" value="1"/>
</dbReference>
<dbReference type="GO" id="GO:0005737">
    <property type="term" value="C:cytoplasm"/>
    <property type="evidence" value="ECO:0007669"/>
    <property type="project" value="TreeGrafter"/>
</dbReference>
<dbReference type="OrthoDB" id="9769158at2"/>
<evidence type="ECO:0000259" key="4">
    <source>
        <dbReference type="PROSITE" id="PS50405"/>
    </source>
</evidence>
<dbReference type="InterPro" id="IPR047047">
    <property type="entry name" value="GST_Omega-like_C"/>
</dbReference>
<dbReference type="SFLD" id="SFLDS00019">
    <property type="entry name" value="Glutathione_Transferase_(cytos"/>
    <property type="match status" value="1"/>
</dbReference>
<keyword evidence="5" id="KW-0808">Transferase</keyword>
<dbReference type="Proteomes" id="UP000248326">
    <property type="component" value="Unassembled WGS sequence"/>
</dbReference>
<dbReference type="InterPro" id="IPR010987">
    <property type="entry name" value="Glutathione-S-Trfase_C-like"/>
</dbReference>
<dbReference type="InterPro" id="IPR036282">
    <property type="entry name" value="Glutathione-S-Trfase_C_sf"/>
</dbReference>
<dbReference type="InterPro" id="IPR016639">
    <property type="entry name" value="GST_Omega/GSH"/>
</dbReference>
<organism evidence="5 6">
    <name type="scientific">Deinococcus yavapaiensis KR-236</name>
    <dbReference type="NCBI Taxonomy" id="694435"/>
    <lineage>
        <taxon>Bacteria</taxon>
        <taxon>Thermotogati</taxon>
        <taxon>Deinococcota</taxon>
        <taxon>Deinococci</taxon>
        <taxon>Deinococcales</taxon>
        <taxon>Deinococcaceae</taxon>
        <taxon>Deinococcus</taxon>
    </lineage>
</organism>
<evidence type="ECO:0000256" key="1">
    <source>
        <dbReference type="PIRSR" id="PIRSR015753-1"/>
    </source>
</evidence>
<keyword evidence="6" id="KW-1185">Reference proteome</keyword>
<dbReference type="PANTHER" id="PTHR32419">
    <property type="entry name" value="GLUTATHIONYL-HYDROQUINONE REDUCTASE"/>
    <property type="match status" value="1"/>
</dbReference>
<dbReference type="Gene3D" id="1.20.1050.10">
    <property type="match status" value="1"/>
</dbReference>
<reference evidence="5 6" key="1">
    <citation type="submission" date="2018-06" db="EMBL/GenBank/DDBJ databases">
        <title>Genomic Encyclopedia of Type Strains, Phase IV (KMG-IV): sequencing the most valuable type-strain genomes for metagenomic binning, comparative biology and taxonomic classification.</title>
        <authorList>
            <person name="Goeker M."/>
        </authorList>
    </citation>
    <scope>NUCLEOTIDE SEQUENCE [LARGE SCALE GENOMIC DNA]</scope>
    <source>
        <strain evidence="5 6">DSM 18048</strain>
    </source>
</reference>
<dbReference type="Pfam" id="PF13410">
    <property type="entry name" value="GST_C_2"/>
    <property type="match status" value="1"/>
</dbReference>
<gene>
    <name evidence="5" type="ORF">DES52_11262</name>
</gene>
<feature type="site" description="Lowers pKa of active site Cys" evidence="3">
    <location>
        <position position="282"/>
    </location>
</feature>
<dbReference type="GO" id="GO:0004364">
    <property type="term" value="F:glutathione transferase activity"/>
    <property type="evidence" value="ECO:0007669"/>
    <property type="project" value="InterPro"/>
</dbReference>
<dbReference type="CDD" id="cd03190">
    <property type="entry name" value="GST_C_Omega_like"/>
    <property type="match status" value="1"/>
</dbReference>
<protein>
    <submittedName>
        <fullName evidence="5">Putative glutathione S-transferase</fullName>
    </submittedName>
</protein>
<dbReference type="PROSITE" id="PS50405">
    <property type="entry name" value="GST_CTER"/>
    <property type="match status" value="1"/>
</dbReference>
<dbReference type="EMBL" id="QJSX01000012">
    <property type="protein sequence ID" value="PYE52741.1"/>
    <property type="molecule type" value="Genomic_DNA"/>
</dbReference>
<name>A0A318S2H8_9DEIO</name>
<feature type="binding site" evidence="2">
    <location>
        <begin position="115"/>
        <end position="118"/>
    </location>
    <ligand>
        <name>glutathione</name>
        <dbReference type="ChEBI" id="CHEBI:57925"/>
    </ligand>
</feature>
<dbReference type="PIRSF" id="PIRSF015753">
    <property type="entry name" value="GST"/>
    <property type="match status" value="1"/>
</dbReference>
<feature type="domain" description="GST C-terminal" evidence="4">
    <location>
        <begin position="158"/>
        <end position="292"/>
    </location>
</feature>
<sequence>MTGPTAAETSADGAFVRQPYRFRGRFSRDGSTAFPAEAGRYRLYVSLACPWAHRAIIVRNLLGLQNVISMAVVDPVRDERGWALRDGSGHERDGVCGFDFLSEAYLRSDASYEGRYTVPCIWDTRTERLVTNNFPDITIDFETEFVDFHAPQAPELYPAHLKSEIDALNDVLYRDVNDGVYKAGFATSQAKYEEAVHALFARLDDLDARLASSRYLVGGQLTESDIRLFTTLVRFDAVYAIHFKCSVRRLVDYEHLWAYARDLYQRPGFQETVNFDHIKRHYYLTHEKLNPSRLVPVGPAVNWNAPHRREALP</sequence>
<dbReference type="SFLD" id="SFLDG01148">
    <property type="entry name" value="Xi_(cytGST)"/>
    <property type="match status" value="1"/>
</dbReference>
<dbReference type="SFLD" id="SFLDG01206">
    <property type="entry name" value="Xi.1"/>
    <property type="match status" value="1"/>
</dbReference>
<comment type="caution">
    <text evidence="5">The sequence shown here is derived from an EMBL/GenBank/DDBJ whole genome shotgun (WGS) entry which is preliminary data.</text>
</comment>
<dbReference type="InterPro" id="IPR040079">
    <property type="entry name" value="Glutathione_S-Trfase"/>
</dbReference>
<dbReference type="PANTHER" id="PTHR32419:SF6">
    <property type="entry name" value="GLUTATHIONE S-TRANSFERASE OMEGA-LIKE 1-RELATED"/>
    <property type="match status" value="1"/>
</dbReference>
<dbReference type="SUPFAM" id="SSF52833">
    <property type="entry name" value="Thioredoxin-like"/>
    <property type="match status" value="1"/>
</dbReference>
<feature type="active site" description="Nucleophile" evidence="1">
    <location>
        <position position="49"/>
    </location>
</feature>
<dbReference type="InterPro" id="IPR036249">
    <property type="entry name" value="Thioredoxin-like_sf"/>
</dbReference>
<evidence type="ECO:0000256" key="3">
    <source>
        <dbReference type="PIRSR" id="PIRSR015753-3"/>
    </source>
</evidence>
<evidence type="ECO:0000313" key="6">
    <source>
        <dbReference type="Proteomes" id="UP000248326"/>
    </source>
</evidence>
<proteinExistence type="predicted"/>
<evidence type="ECO:0000256" key="2">
    <source>
        <dbReference type="PIRSR" id="PIRSR015753-2"/>
    </source>
</evidence>
<dbReference type="Gene3D" id="3.40.30.10">
    <property type="entry name" value="Glutaredoxin"/>
    <property type="match status" value="1"/>
</dbReference>
<dbReference type="AlphaFoldDB" id="A0A318S2H8"/>
<accession>A0A318S2H8</accession>
<feature type="active site" description="Proton donor/acceptor" evidence="1">
    <location>
        <position position="181"/>
    </location>
</feature>
<evidence type="ECO:0000313" key="5">
    <source>
        <dbReference type="EMBL" id="PYE52741.1"/>
    </source>
</evidence>